<dbReference type="EMBL" id="CP080647">
    <property type="protein sequence ID" value="QYX76116.1"/>
    <property type="molecule type" value="Genomic_DNA"/>
</dbReference>
<feature type="compositionally biased region" description="Pro residues" evidence="1">
    <location>
        <begin position="93"/>
        <end position="114"/>
    </location>
</feature>
<evidence type="ECO:0000256" key="1">
    <source>
        <dbReference type="SAM" id="MobiDB-lite"/>
    </source>
</evidence>
<dbReference type="RefSeq" id="WP_220645251.1">
    <property type="nucleotide sequence ID" value="NZ_CP080647.1"/>
</dbReference>
<keyword evidence="3" id="KW-1185">Reference proteome</keyword>
<name>A0ABX8XL68_9ACTN</name>
<gene>
    <name evidence="2" type="ORF">K1J60_05985</name>
</gene>
<organism evidence="2 3">
    <name type="scientific">Streptomyces akebiae</name>
    <dbReference type="NCBI Taxonomy" id="2865673"/>
    <lineage>
        <taxon>Bacteria</taxon>
        <taxon>Bacillati</taxon>
        <taxon>Actinomycetota</taxon>
        <taxon>Actinomycetes</taxon>
        <taxon>Kitasatosporales</taxon>
        <taxon>Streptomycetaceae</taxon>
        <taxon>Streptomyces</taxon>
    </lineage>
</organism>
<reference evidence="2 3" key="1">
    <citation type="submission" date="2021-08" db="EMBL/GenBank/DDBJ databases">
        <authorList>
            <person name="Ping M."/>
        </authorList>
    </citation>
    <scope>NUCLEOTIDE SEQUENCE [LARGE SCALE GENOMIC DNA]</scope>
    <source>
        <strain evidence="2 3">MG28</strain>
    </source>
</reference>
<feature type="region of interest" description="Disordered" evidence="1">
    <location>
        <begin position="75"/>
        <end position="131"/>
    </location>
</feature>
<evidence type="ECO:0000313" key="2">
    <source>
        <dbReference type="EMBL" id="QYX76116.1"/>
    </source>
</evidence>
<dbReference type="Proteomes" id="UP000827138">
    <property type="component" value="Chromosome"/>
</dbReference>
<proteinExistence type="predicted"/>
<sequence length="131" mass="14529">MTRNGLTERPIEDLDPEWIGLKMEVEDEQGVTIGFRLGRYEKTTMDGKPMWRLFSDQPAWSVTVHAGTKLRCVSQPPTVRGQGGHYAQQPAPAAHPAPQVPQYPVAGPPGPTPRNPQSWVTPPAHQHGRQH</sequence>
<evidence type="ECO:0000313" key="3">
    <source>
        <dbReference type="Proteomes" id="UP000827138"/>
    </source>
</evidence>
<protein>
    <recommendedName>
        <fullName evidence="4">Transposase</fullName>
    </recommendedName>
</protein>
<accession>A0ABX8XL68</accession>
<evidence type="ECO:0008006" key="4">
    <source>
        <dbReference type="Google" id="ProtNLM"/>
    </source>
</evidence>